<evidence type="ECO:0000256" key="1">
    <source>
        <dbReference type="SAM" id="SignalP"/>
    </source>
</evidence>
<reference evidence="3" key="1">
    <citation type="journal article" date="2014" name="Int. J. Syst. Evol. Microbiol.">
        <title>Complete genome sequence of Corynebacterium casei LMG S-19264T (=DSM 44701T), isolated from a smear-ripened cheese.</title>
        <authorList>
            <consortium name="US DOE Joint Genome Institute (JGI-PGF)"/>
            <person name="Walter F."/>
            <person name="Albersmeier A."/>
            <person name="Kalinowski J."/>
            <person name="Ruckert C."/>
        </authorList>
    </citation>
    <scope>NUCLEOTIDE SEQUENCE</scope>
    <source>
        <strain evidence="3">VKM B-2748</strain>
    </source>
</reference>
<organism evidence="3 4">
    <name type="scientific">Methylopila turkensis</name>
    <dbReference type="NCBI Taxonomy" id="1437816"/>
    <lineage>
        <taxon>Bacteria</taxon>
        <taxon>Pseudomonadati</taxon>
        <taxon>Pseudomonadota</taxon>
        <taxon>Alphaproteobacteria</taxon>
        <taxon>Hyphomicrobiales</taxon>
        <taxon>Methylopilaceae</taxon>
        <taxon>Methylopila</taxon>
    </lineage>
</organism>
<sequence length="98" mass="10728">MIRPLAILAAAALALGAALPALGDDDQDEARRALERGEIRPLEEVLAAARARVSGDVVKIELDRDDDLWVYEIKILTPSGARREVEIDARSLRVLEVD</sequence>
<dbReference type="AlphaFoldDB" id="A0A9W6JMK1"/>
<dbReference type="Gene3D" id="3.10.450.40">
    <property type="match status" value="1"/>
</dbReference>
<name>A0A9W6JMK1_9HYPH</name>
<dbReference type="Pfam" id="PF03413">
    <property type="entry name" value="PepSY"/>
    <property type="match status" value="1"/>
</dbReference>
<dbReference type="RefSeq" id="WP_271199487.1">
    <property type="nucleotide sequence ID" value="NZ_BSFL01000001.1"/>
</dbReference>
<dbReference type="Proteomes" id="UP001143309">
    <property type="component" value="Unassembled WGS sequence"/>
</dbReference>
<keyword evidence="4" id="KW-1185">Reference proteome</keyword>
<comment type="caution">
    <text evidence="3">The sequence shown here is derived from an EMBL/GenBank/DDBJ whole genome shotgun (WGS) entry which is preliminary data.</text>
</comment>
<gene>
    <name evidence="3" type="ORF">GCM10008174_07340</name>
</gene>
<feature type="signal peptide" evidence="1">
    <location>
        <begin position="1"/>
        <end position="23"/>
    </location>
</feature>
<keyword evidence="1" id="KW-0732">Signal</keyword>
<evidence type="ECO:0000313" key="3">
    <source>
        <dbReference type="EMBL" id="GLK78993.1"/>
    </source>
</evidence>
<reference evidence="3" key="2">
    <citation type="submission" date="2023-01" db="EMBL/GenBank/DDBJ databases">
        <authorList>
            <person name="Sun Q."/>
            <person name="Evtushenko L."/>
        </authorList>
    </citation>
    <scope>NUCLEOTIDE SEQUENCE</scope>
    <source>
        <strain evidence="3">VKM B-2748</strain>
    </source>
</reference>
<dbReference type="EMBL" id="BSFL01000001">
    <property type="protein sequence ID" value="GLK78993.1"/>
    <property type="molecule type" value="Genomic_DNA"/>
</dbReference>
<evidence type="ECO:0000313" key="4">
    <source>
        <dbReference type="Proteomes" id="UP001143309"/>
    </source>
</evidence>
<accession>A0A9W6JMK1</accession>
<dbReference type="InterPro" id="IPR025711">
    <property type="entry name" value="PepSY"/>
</dbReference>
<protein>
    <recommendedName>
        <fullName evidence="2">PepSY domain-containing protein</fullName>
    </recommendedName>
</protein>
<feature type="chain" id="PRO_5040733276" description="PepSY domain-containing protein" evidence="1">
    <location>
        <begin position="24"/>
        <end position="98"/>
    </location>
</feature>
<feature type="domain" description="PepSY" evidence="2">
    <location>
        <begin position="41"/>
        <end position="97"/>
    </location>
</feature>
<evidence type="ECO:0000259" key="2">
    <source>
        <dbReference type="Pfam" id="PF03413"/>
    </source>
</evidence>
<proteinExistence type="predicted"/>